<dbReference type="InterPro" id="IPR007037">
    <property type="entry name" value="SIP_rossman_dom"/>
</dbReference>
<feature type="domain" description="FAD-binding FR-type" evidence="1">
    <location>
        <begin position="7"/>
        <end position="131"/>
    </location>
</feature>
<comment type="caution">
    <text evidence="2">The sequence shown here is derived from an EMBL/GenBank/DDBJ whole genome shotgun (WGS) entry which is preliminary data.</text>
</comment>
<dbReference type="InterPro" id="IPR039261">
    <property type="entry name" value="FNR_nucleotide-bd"/>
</dbReference>
<name>A0ABS2KTI7_9NOCA</name>
<dbReference type="EMBL" id="JAFBBK010000001">
    <property type="protein sequence ID" value="MBM7415252.1"/>
    <property type="molecule type" value="Genomic_DNA"/>
</dbReference>
<dbReference type="CDD" id="cd06193">
    <property type="entry name" value="siderophore_interacting"/>
    <property type="match status" value="1"/>
</dbReference>
<dbReference type="Pfam" id="PF04954">
    <property type="entry name" value="SIP"/>
    <property type="match status" value="1"/>
</dbReference>
<dbReference type="InterPro" id="IPR013113">
    <property type="entry name" value="SIP_FAD-bd"/>
</dbReference>
<dbReference type="PANTHER" id="PTHR30157">
    <property type="entry name" value="FERRIC REDUCTASE, NADPH-DEPENDENT"/>
    <property type="match status" value="1"/>
</dbReference>
<dbReference type="PANTHER" id="PTHR30157:SF0">
    <property type="entry name" value="NADPH-DEPENDENT FERRIC-CHELATE REDUCTASE"/>
    <property type="match status" value="1"/>
</dbReference>
<keyword evidence="3" id="KW-1185">Reference proteome</keyword>
<reference evidence="2 3" key="1">
    <citation type="submission" date="2021-01" db="EMBL/GenBank/DDBJ databases">
        <title>Genomics of switchgrass bacterial isolates.</title>
        <authorList>
            <person name="Shade A."/>
        </authorList>
    </citation>
    <scope>NUCLEOTIDE SEQUENCE [LARGE SCALE GENOMIC DNA]</scope>
    <source>
        <strain evidence="2 3">PvP111</strain>
    </source>
</reference>
<protein>
    <submittedName>
        <fullName evidence="2">NADPH-dependent ferric siderophore reductase</fullName>
    </submittedName>
</protein>
<gene>
    <name evidence="2" type="ORF">JOE42_001985</name>
</gene>
<dbReference type="Proteomes" id="UP000703038">
    <property type="component" value="Unassembled WGS sequence"/>
</dbReference>
<accession>A0ABS2KTI7</accession>
<dbReference type="PROSITE" id="PS51384">
    <property type="entry name" value="FAD_FR"/>
    <property type="match status" value="1"/>
</dbReference>
<dbReference type="Gene3D" id="2.40.30.10">
    <property type="entry name" value="Translation factors"/>
    <property type="match status" value="1"/>
</dbReference>
<evidence type="ECO:0000259" key="1">
    <source>
        <dbReference type="PROSITE" id="PS51384"/>
    </source>
</evidence>
<evidence type="ECO:0000313" key="2">
    <source>
        <dbReference type="EMBL" id="MBM7415252.1"/>
    </source>
</evidence>
<dbReference type="InterPro" id="IPR039374">
    <property type="entry name" value="SIP_fam"/>
</dbReference>
<dbReference type="Gene3D" id="3.40.50.80">
    <property type="entry name" value="Nucleotide-binding domain of ferredoxin-NADP reductase (FNR) module"/>
    <property type="match status" value="1"/>
</dbReference>
<dbReference type="RefSeq" id="WP_204868271.1">
    <property type="nucleotide sequence ID" value="NZ_JAFBBK010000001.1"/>
</dbReference>
<sequence>MTDDTEPTFYWAEVVDRVTLSPNLVRLTFGGEDLRRYRPAGVADECAALYFPAPGKSRPPAMQCVDGVWWYHDDATRPEGRNYTVRKVTDAGELVIDFVAHEGGVAASWALSARPGDVVVVTPPRHWFAPPADTTWFLLAADLAGLPALGRVLEDLPANTRAHAIVEVLDEADVQTFESAADVTVQWCVGSGNGHGPGVLPDAVQAWEFPPGEGYVFFAGEAADSRAVRKYVRRERGMGVDRFDIIGYWRVRAEQWLAKYTAVEKEVSAVYVNALQEGRSESEAALIYDEALEKVGL</sequence>
<dbReference type="InterPro" id="IPR017927">
    <property type="entry name" value="FAD-bd_FR_type"/>
</dbReference>
<evidence type="ECO:0000313" key="3">
    <source>
        <dbReference type="Proteomes" id="UP000703038"/>
    </source>
</evidence>
<dbReference type="InterPro" id="IPR017938">
    <property type="entry name" value="Riboflavin_synthase-like_b-brl"/>
</dbReference>
<dbReference type="Pfam" id="PF08021">
    <property type="entry name" value="FAD_binding_9"/>
    <property type="match status" value="1"/>
</dbReference>
<proteinExistence type="predicted"/>
<organism evidence="2 3">
    <name type="scientific">Rhodococcoides corynebacterioides</name>
    <dbReference type="NCBI Taxonomy" id="53972"/>
    <lineage>
        <taxon>Bacteria</taxon>
        <taxon>Bacillati</taxon>
        <taxon>Actinomycetota</taxon>
        <taxon>Actinomycetes</taxon>
        <taxon>Mycobacteriales</taxon>
        <taxon>Nocardiaceae</taxon>
        <taxon>Rhodococcoides</taxon>
    </lineage>
</organism>
<dbReference type="SUPFAM" id="SSF63380">
    <property type="entry name" value="Riboflavin synthase domain-like"/>
    <property type="match status" value="1"/>
</dbReference>